<keyword evidence="3" id="KW-0732">Signal</keyword>
<dbReference type="Gene3D" id="3.40.720.10">
    <property type="entry name" value="Alkaline Phosphatase, subunit A"/>
    <property type="match status" value="1"/>
</dbReference>
<keyword evidence="1" id="KW-0597">Phosphoprotein</keyword>
<sequence length="530" mass="59929">MTSSSGQKSELDDIRLVIFFSVDQMSPHLLNQYEPLYTGGFRWLIDHSRQFTNTHYEHGYTATGPGHFVLASGQHPGPNGILGNYWYDRELKHTVSCVEDTVSKVVGYEGDARSYRQINANTLGDWLKNRHPDSKVYSVAGKDRSAAMMGGKHADLALYYNWRGSFVTSSYYIDTLPEWLIKYNKKLNAVSYRDSLWTRSLPFEVYDRYAHEDFFEGESDRYHSEPYSPVFPIGFDADASDKDVVNGFFGFPWMDRATIELAKVIVQEEGLGQDRNPDILFVGLSATDAIVHDYGPNSHEAMDAMLKVDHYLKNLISTLEDAVGLENILFVLTSDHGGLALPEYRQKMGLPGGRISRPERKTAIQEVFIFLEKHYGSSNFVVNDGLGFYYDLGRMMEMDIKETDVDTIIRESVEKVTGIARVLTKDEIFSSHSGDTVLARLKNSFHPVKSPDLWILQEKYWVTKYPQGTGHGTPYNYDTHVPLLFSKAGQKKTTVSRKIMMVDIAPTIAAMLGINIPKGIDGVPITEMQK</sequence>
<evidence type="ECO:0000313" key="4">
    <source>
        <dbReference type="EMBL" id="SVA09753.1"/>
    </source>
</evidence>
<dbReference type="PANTHER" id="PTHR10151">
    <property type="entry name" value="ECTONUCLEOTIDE PYROPHOSPHATASE/PHOSPHODIESTERASE"/>
    <property type="match status" value="1"/>
</dbReference>
<gene>
    <name evidence="4" type="ORF">METZ01_LOCUS62607</name>
</gene>
<dbReference type="Pfam" id="PF01663">
    <property type="entry name" value="Phosphodiest"/>
    <property type="match status" value="1"/>
</dbReference>
<organism evidence="4">
    <name type="scientific">marine metagenome</name>
    <dbReference type="NCBI Taxonomy" id="408172"/>
    <lineage>
        <taxon>unclassified sequences</taxon>
        <taxon>metagenomes</taxon>
        <taxon>ecological metagenomes</taxon>
    </lineage>
</organism>
<dbReference type="Gene3D" id="3.30.1360.150">
    <property type="match status" value="1"/>
</dbReference>
<dbReference type="PANTHER" id="PTHR10151:SF120">
    <property type="entry name" value="BIS(5'-ADENOSYL)-TRIPHOSPHATASE"/>
    <property type="match status" value="1"/>
</dbReference>
<protein>
    <recommendedName>
        <fullName evidence="5">Alkaline phosphatase family protein</fullName>
    </recommendedName>
</protein>
<keyword evidence="2" id="KW-0479">Metal-binding</keyword>
<evidence type="ECO:0000256" key="2">
    <source>
        <dbReference type="ARBA" id="ARBA00022723"/>
    </source>
</evidence>
<dbReference type="AlphaFoldDB" id="A0A381T7L6"/>
<proteinExistence type="predicted"/>
<dbReference type="PIRSF" id="PIRSF031924">
    <property type="entry name" value="Pi-irrepressible_AP"/>
    <property type="match status" value="1"/>
</dbReference>
<evidence type="ECO:0000256" key="3">
    <source>
        <dbReference type="ARBA" id="ARBA00022729"/>
    </source>
</evidence>
<dbReference type="SUPFAM" id="SSF53649">
    <property type="entry name" value="Alkaline phosphatase-like"/>
    <property type="match status" value="1"/>
</dbReference>
<evidence type="ECO:0000256" key="1">
    <source>
        <dbReference type="ARBA" id="ARBA00022553"/>
    </source>
</evidence>
<dbReference type="InterPro" id="IPR026263">
    <property type="entry name" value="Alkaline_phosphatase_prok"/>
</dbReference>
<dbReference type="InterPro" id="IPR017850">
    <property type="entry name" value="Alkaline_phosphatase_core_sf"/>
</dbReference>
<dbReference type="InterPro" id="IPR002591">
    <property type="entry name" value="Phosphodiest/P_Trfase"/>
</dbReference>
<dbReference type="EMBL" id="UINC01003848">
    <property type="protein sequence ID" value="SVA09753.1"/>
    <property type="molecule type" value="Genomic_DNA"/>
</dbReference>
<evidence type="ECO:0008006" key="5">
    <source>
        <dbReference type="Google" id="ProtNLM"/>
    </source>
</evidence>
<dbReference type="GO" id="GO:0004035">
    <property type="term" value="F:alkaline phosphatase activity"/>
    <property type="evidence" value="ECO:0007669"/>
    <property type="project" value="InterPro"/>
</dbReference>
<reference evidence="4" key="1">
    <citation type="submission" date="2018-05" db="EMBL/GenBank/DDBJ databases">
        <authorList>
            <person name="Lanie J.A."/>
            <person name="Ng W.-L."/>
            <person name="Kazmierczak K.M."/>
            <person name="Andrzejewski T.M."/>
            <person name="Davidsen T.M."/>
            <person name="Wayne K.J."/>
            <person name="Tettelin H."/>
            <person name="Glass J.I."/>
            <person name="Rusch D."/>
            <person name="Podicherti R."/>
            <person name="Tsui H.-C.T."/>
            <person name="Winkler M.E."/>
        </authorList>
    </citation>
    <scope>NUCLEOTIDE SEQUENCE</scope>
</reference>
<dbReference type="GO" id="GO:0046872">
    <property type="term" value="F:metal ion binding"/>
    <property type="evidence" value="ECO:0007669"/>
    <property type="project" value="UniProtKB-KW"/>
</dbReference>
<accession>A0A381T7L6</accession>
<name>A0A381T7L6_9ZZZZ</name>